<proteinExistence type="predicted"/>
<dbReference type="SMART" id="SM00257">
    <property type="entry name" value="LysM"/>
    <property type="match status" value="1"/>
</dbReference>
<dbReference type="PANTHER" id="PTHR46743">
    <property type="entry name" value="TEICHOIC ACIDS EXPORT ATP-BINDING PROTEIN TAGH"/>
    <property type="match status" value="1"/>
</dbReference>
<reference evidence="5 7" key="1">
    <citation type="submission" date="2018-09" db="EMBL/GenBank/DDBJ databases">
        <title>Murine metabolic-syndrome-specific gut microbial biobank.</title>
        <authorList>
            <person name="Liu C."/>
        </authorList>
    </citation>
    <scope>NUCLEOTIDE SEQUENCE [LARGE SCALE GENOMIC DNA]</scope>
    <source>
        <strain evidence="5 7">C-30</strain>
    </source>
</reference>
<dbReference type="EMBL" id="SRYK01000019">
    <property type="protein sequence ID" value="TGY55625.1"/>
    <property type="molecule type" value="Genomic_DNA"/>
</dbReference>
<dbReference type="CDD" id="cd00118">
    <property type="entry name" value="LysM"/>
    <property type="match status" value="1"/>
</dbReference>
<feature type="region of interest" description="Disordered" evidence="1">
    <location>
        <begin position="338"/>
        <end position="430"/>
    </location>
</feature>
<dbReference type="Gene3D" id="3.40.50.300">
    <property type="entry name" value="P-loop containing nucleotide triphosphate hydrolases"/>
    <property type="match status" value="1"/>
</dbReference>
<feature type="transmembrane region" description="Helical" evidence="2">
    <location>
        <begin position="311"/>
        <end position="329"/>
    </location>
</feature>
<evidence type="ECO:0000256" key="2">
    <source>
        <dbReference type="SAM" id="Phobius"/>
    </source>
</evidence>
<dbReference type="OrthoDB" id="9778870at2"/>
<evidence type="ECO:0000313" key="5">
    <source>
        <dbReference type="EMBL" id="RXV70385.1"/>
    </source>
</evidence>
<dbReference type="InterPro" id="IPR003439">
    <property type="entry name" value="ABC_transporter-like_ATP-bd"/>
</dbReference>
<feature type="compositionally biased region" description="Low complexity" evidence="1">
    <location>
        <begin position="365"/>
        <end position="383"/>
    </location>
</feature>
<dbReference type="Pfam" id="PF01476">
    <property type="entry name" value="LysM"/>
    <property type="match status" value="1"/>
</dbReference>
<sequence>MAKIEIKYITKSVPLLLDKKEKHDTKNFWELRGIDLAVNAGEAVGVIGDNGSGKAALMKILGQKDRQTTGFITTKAKRSYASCTSLDPEKTGLENIRQAIAQADIDEFKGNHYTNGIINFSEVGELLYRPVKEYSTGMYARLALSIVLFIDPELVILDEVLSPVDRNFYFKAVQKIQQLKDTGVTFIVSEVRPVIIETLCERTALLQFGVLQDFGATTEVIRQYEYACEWVANLTLPEKNDYLAEKQAEQVNFDINKVYEVFKSEQFKHGYTRKDEPRMRKEFFVERGNDPVQREKTTQTNKTAKRVDSKVILALLALVALVFLGGFWYQKTQASNATKAKENSASIAKVNSQRKASSLSQSKTKALSAKEASQKAASESAQKAAEESQRKQEEASKQAVASSESAAKESSESAAKASSESAASLSSAQADAQTINVADGDTLGSLAAKYATTVEKIQELNNLGSSVDLTAGETLYVPK</sequence>
<keyword evidence="6" id="KW-0067">ATP-binding</keyword>
<evidence type="ECO:0000313" key="6">
    <source>
        <dbReference type="EMBL" id="TGY55625.1"/>
    </source>
</evidence>
<dbReference type="Gene3D" id="3.10.350.10">
    <property type="entry name" value="LysM domain"/>
    <property type="match status" value="1"/>
</dbReference>
<dbReference type="AlphaFoldDB" id="A0A4S2EIW9"/>
<feature type="compositionally biased region" description="Polar residues" evidence="1">
    <location>
        <begin position="338"/>
        <end position="364"/>
    </location>
</feature>
<organism evidence="6 8">
    <name type="scientific">Ligilactobacillus murinus</name>
    <dbReference type="NCBI Taxonomy" id="1622"/>
    <lineage>
        <taxon>Bacteria</taxon>
        <taxon>Bacillati</taxon>
        <taxon>Bacillota</taxon>
        <taxon>Bacilli</taxon>
        <taxon>Lactobacillales</taxon>
        <taxon>Lactobacillaceae</taxon>
        <taxon>Ligilactobacillus</taxon>
    </lineage>
</organism>
<name>A0A4S2EIW9_9LACO</name>
<dbReference type="GO" id="GO:0005524">
    <property type="term" value="F:ATP binding"/>
    <property type="evidence" value="ECO:0007669"/>
    <property type="project" value="UniProtKB-KW"/>
</dbReference>
<evidence type="ECO:0000256" key="1">
    <source>
        <dbReference type="SAM" id="MobiDB-lite"/>
    </source>
</evidence>
<feature type="compositionally biased region" description="Basic and acidic residues" evidence="1">
    <location>
        <begin position="384"/>
        <end position="396"/>
    </location>
</feature>
<keyword evidence="2" id="KW-1133">Transmembrane helix</keyword>
<feature type="compositionally biased region" description="Low complexity" evidence="1">
    <location>
        <begin position="412"/>
        <end position="430"/>
    </location>
</feature>
<evidence type="ECO:0000259" key="4">
    <source>
        <dbReference type="PROSITE" id="PS51782"/>
    </source>
</evidence>
<feature type="domain" description="LysM" evidence="4">
    <location>
        <begin position="433"/>
        <end position="477"/>
    </location>
</feature>
<dbReference type="RefSeq" id="WP_004051494.1">
    <property type="nucleotide sequence ID" value="NZ_CAYEUZ010000001.1"/>
</dbReference>
<dbReference type="InterPro" id="IPR050683">
    <property type="entry name" value="Bact_Polysacc_Export_ATP-bd"/>
</dbReference>
<dbReference type="PANTHER" id="PTHR46743:SF2">
    <property type="entry name" value="TEICHOIC ACIDS EXPORT ATP-BINDING PROTEIN TAGH"/>
    <property type="match status" value="1"/>
</dbReference>
<keyword evidence="6" id="KW-0547">Nucleotide-binding</keyword>
<dbReference type="InterPro" id="IPR027417">
    <property type="entry name" value="P-loop_NTPase"/>
</dbReference>
<dbReference type="SUPFAM" id="SSF52540">
    <property type="entry name" value="P-loop containing nucleoside triphosphate hydrolases"/>
    <property type="match status" value="1"/>
</dbReference>
<dbReference type="InterPro" id="IPR018392">
    <property type="entry name" value="LysM"/>
</dbReference>
<reference evidence="6 8" key="2">
    <citation type="submission" date="2019-04" db="EMBL/GenBank/DDBJ databases">
        <title>Microbes associate with the intestines of laboratory mice.</title>
        <authorList>
            <person name="Navarre W."/>
            <person name="Wong E."/>
            <person name="Huang K."/>
            <person name="Tropini C."/>
            <person name="Ng K."/>
            <person name="Yu B."/>
        </authorList>
    </citation>
    <scope>NUCLEOTIDE SEQUENCE [LARGE SCALE GENOMIC DNA]</scope>
    <source>
        <strain evidence="6 8">NM26_J9</strain>
    </source>
</reference>
<dbReference type="EMBL" id="QZFR01000079">
    <property type="protein sequence ID" value="RXV70385.1"/>
    <property type="molecule type" value="Genomic_DNA"/>
</dbReference>
<accession>A0A4S2EIW9</accession>
<feature type="domain" description="ABC transporter" evidence="3">
    <location>
        <begin position="4"/>
        <end position="233"/>
    </location>
</feature>
<dbReference type="GO" id="GO:0016887">
    <property type="term" value="F:ATP hydrolysis activity"/>
    <property type="evidence" value="ECO:0007669"/>
    <property type="project" value="InterPro"/>
</dbReference>
<dbReference type="Proteomes" id="UP000289316">
    <property type="component" value="Unassembled WGS sequence"/>
</dbReference>
<evidence type="ECO:0000313" key="7">
    <source>
        <dbReference type="Proteomes" id="UP000289316"/>
    </source>
</evidence>
<evidence type="ECO:0000259" key="3">
    <source>
        <dbReference type="PROSITE" id="PS50893"/>
    </source>
</evidence>
<dbReference type="SUPFAM" id="SSF54106">
    <property type="entry name" value="LysM domain"/>
    <property type="match status" value="1"/>
</dbReference>
<dbReference type="PROSITE" id="PS51782">
    <property type="entry name" value="LYSM"/>
    <property type="match status" value="1"/>
</dbReference>
<dbReference type="InterPro" id="IPR036779">
    <property type="entry name" value="LysM_dom_sf"/>
</dbReference>
<dbReference type="Pfam" id="PF00005">
    <property type="entry name" value="ABC_tran"/>
    <property type="match status" value="1"/>
</dbReference>
<evidence type="ECO:0000313" key="8">
    <source>
        <dbReference type="Proteomes" id="UP000306855"/>
    </source>
</evidence>
<gene>
    <name evidence="5" type="ORF">D6C19_09185</name>
    <name evidence="6" type="ORF">E5340_05180</name>
</gene>
<keyword evidence="2" id="KW-0472">Membrane</keyword>
<keyword evidence="2" id="KW-0812">Transmembrane</keyword>
<protein>
    <submittedName>
        <fullName evidence="6">ATP-binding cassette domain-containing protein</fullName>
    </submittedName>
</protein>
<comment type="caution">
    <text evidence="6">The sequence shown here is derived from an EMBL/GenBank/DDBJ whole genome shotgun (WGS) entry which is preliminary data.</text>
</comment>
<dbReference type="Proteomes" id="UP000306855">
    <property type="component" value="Unassembled WGS sequence"/>
</dbReference>
<dbReference type="PROSITE" id="PS50893">
    <property type="entry name" value="ABC_TRANSPORTER_2"/>
    <property type="match status" value="1"/>
</dbReference>